<evidence type="ECO:0000313" key="2">
    <source>
        <dbReference type="Proteomes" id="UP000827872"/>
    </source>
</evidence>
<sequence>MIDKARERERSKGKQRMSNTGKVFTFMPLSKTIVNMLSLQKINVAECGEYKSGYTGTNYLKQGERVLVGEVEKQLPKENTDSHTRGRGRDASGALPKLAVNSSSSALCEKLVQRSKRAFMCCNVQCNKVRTSMLHFWRLTLILSSIVKRRKWAFNVKDQDDDAQTSQLEAEGFSVQ</sequence>
<name>A0ACB8EVJ8_9SAUR</name>
<comment type="caution">
    <text evidence="1">The sequence shown here is derived from an EMBL/GenBank/DDBJ whole genome shotgun (WGS) entry which is preliminary data.</text>
</comment>
<accession>A0ACB8EVJ8</accession>
<proteinExistence type="predicted"/>
<keyword evidence="2" id="KW-1185">Reference proteome</keyword>
<dbReference type="EMBL" id="CM037628">
    <property type="protein sequence ID" value="KAH7996424.1"/>
    <property type="molecule type" value="Genomic_DNA"/>
</dbReference>
<dbReference type="Proteomes" id="UP000827872">
    <property type="component" value="Linkage Group LG15"/>
</dbReference>
<reference evidence="1" key="1">
    <citation type="submission" date="2021-08" db="EMBL/GenBank/DDBJ databases">
        <title>The first chromosome-level gecko genome reveals the dynamic sex chromosomes of Neotropical dwarf geckos (Sphaerodactylidae: Sphaerodactylus).</title>
        <authorList>
            <person name="Pinto B.J."/>
            <person name="Keating S.E."/>
            <person name="Gamble T."/>
        </authorList>
    </citation>
    <scope>NUCLEOTIDE SEQUENCE</scope>
    <source>
        <strain evidence="1">TG3544</strain>
    </source>
</reference>
<organism evidence="1 2">
    <name type="scientific">Sphaerodactylus townsendi</name>
    <dbReference type="NCBI Taxonomy" id="933632"/>
    <lineage>
        <taxon>Eukaryota</taxon>
        <taxon>Metazoa</taxon>
        <taxon>Chordata</taxon>
        <taxon>Craniata</taxon>
        <taxon>Vertebrata</taxon>
        <taxon>Euteleostomi</taxon>
        <taxon>Lepidosauria</taxon>
        <taxon>Squamata</taxon>
        <taxon>Bifurcata</taxon>
        <taxon>Gekkota</taxon>
        <taxon>Sphaerodactylidae</taxon>
        <taxon>Sphaerodactylus</taxon>
    </lineage>
</organism>
<gene>
    <name evidence="1" type="ORF">K3G42_006001</name>
</gene>
<evidence type="ECO:0000313" key="1">
    <source>
        <dbReference type="EMBL" id="KAH7996424.1"/>
    </source>
</evidence>
<protein>
    <submittedName>
        <fullName evidence="1">Uncharacterized protein</fullName>
    </submittedName>
</protein>